<name>A0A974C6R6_XENLA</name>
<dbReference type="EMBL" id="CM004480">
    <property type="protein sequence ID" value="OCT67603.1"/>
    <property type="molecule type" value="Genomic_DNA"/>
</dbReference>
<sequence length="32" mass="3729">MDSFCARFCFFYNLCHKTESKKNSGITSLPPR</sequence>
<dbReference type="AlphaFoldDB" id="A0A974C6R6"/>
<organism evidence="1 2">
    <name type="scientific">Xenopus laevis</name>
    <name type="common">African clawed frog</name>
    <dbReference type="NCBI Taxonomy" id="8355"/>
    <lineage>
        <taxon>Eukaryota</taxon>
        <taxon>Metazoa</taxon>
        <taxon>Chordata</taxon>
        <taxon>Craniata</taxon>
        <taxon>Vertebrata</taxon>
        <taxon>Euteleostomi</taxon>
        <taxon>Amphibia</taxon>
        <taxon>Batrachia</taxon>
        <taxon>Anura</taxon>
        <taxon>Pipoidea</taxon>
        <taxon>Pipidae</taxon>
        <taxon>Xenopodinae</taxon>
        <taxon>Xenopus</taxon>
        <taxon>Xenopus</taxon>
    </lineage>
</organism>
<dbReference type="Proteomes" id="UP000694892">
    <property type="component" value="Chromosome 8L"/>
</dbReference>
<reference evidence="2" key="1">
    <citation type="journal article" date="2016" name="Nature">
        <title>Genome evolution in the allotetraploid frog Xenopus laevis.</title>
        <authorList>
            <person name="Session A.M."/>
            <person name="Uno Y."/>
            <person name="Kwon T."/>
            <person name="Chapman J.A."/>
            <person name="Toyoda A."/>
            <person name="Takahashi S."/>
            <person name="Fukui A."/>
            <person name="Hikosaka A."/>
            <person name="Suzuki A."/>
            <person name="Kondo M."/>
            <person name="van Heeringen S.J."/>
            <person name="Quigley I."/>
            <person name="Heinz S."/>
            <person name="Ogino H."/>
            <person name="Ochi H."/>
            <person name="Hellsten U."/>
            <person name="Lyons J.B."/>
            <person name="Simakov O."/>
            <person name="Putnam N."/>
            <person name="Stites J."/>
            <person name="Kuroki Y."/>
            <person name="Tanaka T."/>
            <person name="Michiue T."/>
            <person name="Watanabe M."/>
            <person name="Bogdanovic O."/>
            <person name="Lister R."/>
            <person name="Georgiou G."/>
            <person name="Paranjpe S.S."/>
            <person name="van Kruijsbergen I."/>
            <person name="Shu S."/>
            <person name="Carlson J."/>
            <person name="Kinoshita T."/>
            <person name="Ohta Y."/>
            <person name="Mawaribuchi S."/>
            <person name="Jenkins J."/>
            <person name="Grimwood J."/>
            <person name="Schmutz J."/>
            <person name="Mitros T."/>
            <person name="Mozaffari S.V."/>
            <person name="Suzuki Y."/>
            <person name="Haramoto Y."/>
            <person name="Yamamoto T.S."/>
            <person name="Takagi C."/>
            <person name="Heald R."/>
            <person name="Miller K."/>
            <person name="Haudenschild C."/>
            <person name="Kitzman J."/>
            <person name="Nakayama T."/>
            <person name="Izutsu Y."/>
            <person name="Robert J."/>
            <person name="Fortriede J."/>
            <person name="Burns K."/>
            <person name="Lotay V."/>
            <person name="Karimi K."/>
            <person name="Yasuoka Y."/>
            <person name="Dichmann D.S."/>
            <person name="Flajnik M.F."/>
            <person name="Houston D.W."/>
            <person name="Shendure J."/>
            <person name="DuPasquier L."/>
            <person name="Vize P.D."/>
            <person name="Zorn A.M."/>
            <person name="Ito M."/>
            <person name="Marcotte E.M."/>
            <person name="Wallingford J.B."/>
            <person name="Ito Y."/>
            <person name="Asashima M."/>
            <person name="Ueno N."/>
            <person name="Matsuda Y."/>
            <person name="Veenstra G.J."/>
            <person name="Fujiyama A."/>
            <person name="Harland R.M."/>
            <person name="Taira M."/>
            <person name="Rokhsar D.S."/>
        </authorList>
    </citation>
    <scope>NUCLEOTIDE SEQUENCE [LARGE SCALE GENOMIC DNA]</scope>
    <source>
        <strain evidence="2">J</strain>
    </source>
</reference>
<evidence type="ECO:0000313" key="1">
    <source>
        <dbReference type="EMBL" id="OCT67603.1"/>
    </source>
</evidence>
<accession>A0A974C6R6</accession>
<evidence type="ECO:0000313" key="2">
    <source>
        <dbReference type="Proteomes" id="UP000694892"/>
    </source>
</evidence>
<proteinExistence type="predicted"/>
<gene>
    <name evidence="1" type="ORF">XELAEV_18038902mg</name>
</gene>
<protein>
    <submittedName>
        <fullName evidence="1">Uncharacterized protein</fullName>
    </submittedName>
</protein>